<evidence type="ECO:0000313" key="3">
    <source>
        <dbReference type="Proteomes" id="UP000199663"/>
    </source>
</evidence>
<evidence type="ECO:0000313" key="2">
    <source>
        <dbReference type="EMBL" id="SDY87312.1"/>
    </source>
</evidence>
<name>A0A1H3NEH2_9BACT</name>
<comment type="caution">
    <text evidence="2">The sequence shown here is derived from an EMBL/GenBank/DDBJ whole genome shotgun (WGS) entry which is preliminary data.</text>
</comment>
<feature type="coiled-coil region" evidence="1">
    <location>
        <begin position="37"/>
        <end position="111"/>
    </location>
</feature>
<keyword evidence="3" id="KW-1185">Reference proteome</keyword>
<keyword evidence="1" id="KW-0175">Coiled coil</keyword>
<reference evidence="2 3" key="1">
    <citation type="submission" date="2016-10" db="EMBL/GenBank/DDBJ databases">
        <authorList>
            <person name="Varghese N."/>
            <person name="Submissions S."/>
        </authorList>
    </citation>
    <scope>NUCLEOTIDE SEQUENCE [LARGE SCALE GENOMIC DNA]</scope>
    <source>
        <strain evidence="2 3">DSM 17997</strain>
    </source>
</reference>
<dbReference type="EMBL" id="FNQC01000003">
    <property type="protein sequence ID" value="SDY87312.1"/>
    <property type="molecule type" value="Genomic_DNA"/>
</dbReference>
<sequence>MFALVSCEQSNNGTTNDDTLIVTNDQSNLSALVSTTYEDLIQEKVKLEKELMELKNEKNLRAGTMAKEFDNLTAKLDAKLQAMENKATQYRDAAEDQKEVIEKEFEVLEEQASEEIEYIKDNFKKKD</sequence>
<organism evidence="2 3">
    <name type="scientific">Rhodonellum ikkaensis</name>
    <dbReference type="NCBI Taxonomy" id="336829"/>
    <lineage>
        <taxon>Bacteria</taxon>
        <taxon>Pseudomonadati</taxon>
        <taxon>Bacteroidota</taxon>
        <taxon>Cytophagia</taxon>
        <taxon>Cytophagales</taxon>
        <taxon>Cytophagaceae</taxon>
        <taxon>Rhodonellum</taxon>
    </lineage>
</organism>
<gene>
    <name evidence="2" type="ORF">SAMN05444412_103221</name>
</gene>
<proteinExistence type="predicted"/>
<dbReference type="Proteomes" id="UP000199663">
    <property type="component" value="Unassembled WGS sequence"/>
</dbReference>
<protein>
    <submittedName>
        <fullName evidence="2">Uncharacterized protein</fullName>
    </submittedName>
</protein>
<evidence type="ECO:0000256" key="1">
    <source>
        <dbReference type="SAM" id="Coils"/>
    </source>
</evidence>
<accession>A0A1H3NEH2</accession>